<keyword evidence="7" id="KW-1185">Reference proteome</keyword>
<dbReference type="GO" id="GO:0004674">
    <property type="term" value="F:protein serine/threonine kinase activity"/>
    <property type="evidence" value="ECO:0007669"/>
    <property type="project" value="TreeGrafter"/>
</dbReference>
<dbReference type="Pfam" id="PF07804">
    <property type="entry name" value="HipA_C"/>
    <property type="match status" value="1"/>
</dbReference>
<reference evidence="6 7" key="1">
    <citation type="submission" date="2016-03" db="EMBL/GenBank/DDBJ databases">
        <title>Chemosynthetic sulphur-oxidizing symbionts of marine invertebrate animals are capable of nitrogen fixation.</title>
        <authorList>
            <person name="Petersen J.M."/>
            <person name="Kemper A."/>
            <person name="Gruber-Vodicka H."/>
            <person name="Cardini U."/>
            <person name="Geest Mvander."/>
            <person name="Kleiner M."/>
            <person name="Bulgheresi S."/>
            <person name="Fussmann M."/>
            <person name="Herbold C."/>
            <person name="Seah B.K.B."/>
            <person name="Antony C.Paul."/>
            <person name="Liu D."/>
            <person name="Belitz A."/>
            <person name="Weber M."/>
        </authorList>
    </citation>
    <scope>NUCLEOTIDE SEQUENCE [LARGE SCALE GENOMIC DNA]</scope>
    <source>
        <strain evidence="6">G_D</strain>
    </source>
</reference>
<comment type="similarity">
    <text evidence="1">Belongs to the HipA Ser/Thr kinase family.</text>
</comment>
<dbReference type="RefSeq" id="WP_069014625.1">
    <property type="nucleotide sequence ID" value="NZ_LVJW01000003.1"/>
</dbReference>
<dbReference type="GO" id="GO:0005829">
    <property type="term" value="C:cytosol"/>
    <property type="evidence" value="ECO:0007669"/>
    <property type="project" value="TreeGrafter"/>
</dbReference>
<evidence type="ECO:0000256" key="1">
    <source>
        <dbReference type="ARBA" id="ARBA00010164"/>
    </source>
</evidence>
<accession>A0A1E2UU42</accession>
<protein>
    <submittedName>
        <fullName evidence="6">Toxin HipA</fullName>
    </submittedName>
</protein>
<dbReference type="AlphaFoldDB" id="A0A1E2UU42"/>
<keyword evidence="3" id="KW-0418">Kinase</keyword>
<dbReference type="OrthoDB" id="9805913at2"/>
<evidence type="ECO:0000256" key="2">
    <source>
        <dbReference type="ARBA" id="ARBA00022679"/>
    </source>
</evidence>
<evidence type="ECO:0000313" key="6">
    <source>
        <dbReference type="EMBL" id="ODB98270.1"/>
    </source>
</evidence>
<dbReference type="Gene3D" id="1.10.1070.20">
    <property type="match status" value="1"/>
</dbReference>
<feature type="domain" description="HipA-like C-terminal" evidence="4">
    <location>
        <begin position="169"/>
        <end position="404"/>
    </location>
</feature>
<dbReference type="InterPro" id="IPR012893">
    <property type="entry name" value="HipA-like_C"/>
</dbReference>
<dbReference type="Pfam" id="PF13657">
    <property type="entry name" value="Couple_hipA"/>
    <property type="match status" value="1"/>
</dbReference>
<evidence type="ECO:0000259" key="4">
    <source>
        <dbReference type="Pfam" id="PF07804"/>
    </source>
</evidence>
<dbReference type="STRING" id="1818881.A3196_16825"/>
<evidence type="ECO:0000259" key="5">
    <source>
        <dbReference type="Pfam" id="PF13657"/>
    </source>
</evidence>
<comment type="caution">
    <text evidence="6">The sequence shown here is derived from an EMBL/GenBank/DDBJ whole genome shotgun (WGS) entry which is preliminary data.</text>
</comment>
<proteinExistence type="inferred from homology"/>
<dbReference type="InterPro" id="IPR017508">
    <property type="entry name" value="HipA_N1"/>
</dbReference>
<dbReference type="EMBL" id="LVJZ01000003">
    <property type="protein sequence ID" value="ODB98270.1"/>
    <property type="molecule type" value="Genomic_DNA"/>
</dbReference>
<evidence type="ECO:0000256" key="3">
    <source>
        <dbReference type="ARBA" id="ARBA00022777"/>
    </source>
</evidence>
<name>A0A1E2UU42_9GAMM</name>
<feature type="domain" description="HipA N-terminal subdomain 1" evidence="5">
    <location>
        <begin position="9"/>
        <end position="119"/>
    </location>
</feature>
<sequence length="431" mass="49068">MVDRIQIAQVKLWDKLVGALAFDEQTGLGTFEFTKAWRESGLQISPLHLPISDRKYQFPELNRATYKGLPAAFADSLPDDFGNAVIDAWLARQGRDPGSFTPVERLQYMGQRGMGALEYFPQPGDRPRKAGELNLESLAEMAQKVIDGRTNLQLDADTDGLETLFQVGTSAGGARAKAVVAVDKARRRIRSGQVVLEDGYEHYLLKFDGIVESNRTQQTFGDPQGYGRMEYAYYLMARAVGIDISECELLQEGDRAHFLTRRFDRQGDRKLHYQSLCAMDHADYKQPGHYSYEALFGVLRSLRFNRPTALELYRRMVFNIVARNQDDHTKNFGFLMQEDGRWTLAPAFDLAYSYRADSKWVNSHQLTLNGKRDDFTRADLLQPAERFRPEAKRIIQQITDTVADWSGYAAKAGVPKKLSEVIKKNHRLHLN</sequence>
<evidence type="ECO:0000313" key="7">
    <source>
        <dbReference type="Proteomes" id="UP000094849"/>
    </source>
</evidence>
<gene>
    <name evidence="6" type="ORF">A3196_16825</name>
</gene>
<keyword evidence="2" id="KW-0808">Transferase</keyword>
<dbReference type="Proteomes" id="UP000094849">
    <property type="component" value="Unassembled WGS sequence"/>
</dbReference>
<dbReference type="PANTHER" id="PTHR37419">
    <property type="entry name" value="SERINE/THREONINE-PROTEIN KINASE TOXIN HIPA"/>
    <property type="match status" value="1"/>
</dbReference>
<dbReference type="PANTHER" id="PTHR37419:SF8">
    <property type="entry name" value="TOXIN YJJJ"/>
    <property type="match status" value="1"/>
</dbReference>
<organism evidence="6 7">
    <name type="scientific">Candidatus Thiodiazotropha endoloripes</name>
    <dbReference type="NCBI Taxonomy" id="1818881"/>
    <lineage>
        <taxon>Bacteria</taxon>
        <taxon>Pseudomonadati</taxon>
        <taxon>Pseudomonadota</taxon>
        <taxon>Gammaproteobacteria</taxon>
        <taxon>Chromatiales</taxon>
        <taxon>Sedimenticolaceae</taxon>
        <taxon>Candidatus Thiodiazotropha</taxon>
    </lineage>
</organism>
<dbReference type="InterPro" id="IPR052028">
    <property type="entry name" value="HipA_Ser/Thr_kinase"/>
</dbReference>